<gene>
    <name evidence="2" type="ORF">ACFOUW_17595</name>
</gene>
<evidence type="ECO:0000313" key="2">
    <source>
        <dbReference type="EMBL" id="MFC3762661.1"/>
    </source>
</evidence>
<dbReference type="InterPro" id="IPR004360">
    <property type="entry name" value="Glyas_Fos-R_dOase_dom"/>
</dbReference>
<dbReference type="Proteomes" id="UP001595699">
    <property type="component" value="Unassembled WGS sequence"/>
</dbReference>
<keyword evidence="3" id="KW-1185">Reference proteome</keyword>
<dbReference type="RefSeq" id="WP_205118936.1">
    <property type="nucleotide sequence ID" value="NZ_JAFBCM010000001.1"/>
</dbReference>
<sequence length="130" mass="14233">MPAKFDAVGVVVDDLAKTLEFYRKVGLEFPPESESEGGHVEAGNTDGVRIMFDTVEEIQKFAPDWKASSGSARFSLAFLCASPAEVDSIYAELTGLGYHGEKEPWDAFWGQRYAILHDPSGNEVDLFAAL</sequence>
<comment type="caution">
    <text evidence="2">The sequence shown here is derived from an EMBL/GenBank/DDBJ whole genome shotgun (WGS) entry which is preliminary data.</text>
</comment>
<reference evidence="3" key="1">
    <citation type="journal article" date="2019" name="Int. J. Syst. Evol. Microbiol.">
        <title>The Global Catalogue of Microorganisms (GCM) 10K type strain sequencing project: providing services to taxonomists for standard genome sequencing and annotation.</title>
        <authorList>
            <consortium name="The Broad Institute Genomics Platform"/>
            <consortium name="The Broad Institute Genome Sequencing Center for Infectious Disease"/>
            <person name="Wu L."/>
            <person name="Ma J."/>
        </authorList>
    </citation>
    <scope>NUCLEOTIDE SEQUENCE [LARGE SCALE GENOMIC DNA]</scope>
    <source>
        <strain evidence="3">CGMCC 4.7241</strain>
    </source>
</reference>
<dbReference type="EMBL" id="JBHRZH010000015">
    <property type="protein sequence ID" value="MFC3762661.1"/>
    <property type="molecule type" value="Genomic_DNA"/>
</dbReference>
<dbReference type="PANTHER" id="PTHR36503:SF3">
    <property type="entry name" value="BLR0126 PROTEIN"/>
    <property type="match status" value="1"/>
</dbReference>
<dbReference type="Gene3D" id="3.10.180.10">
    <property type="entry name" value="2,3-Dihydroxybiphenyl 1,2-Dioxygenase, domain 1"/>
    <property type="match status" value="1"/>
</dbReference>
<dbReference type="InterPro" id="IPR029068">
    <property type="entry name" value="Glyas_Bleomycin-R_OHBP_Dase"/>
</dbReference>
<organism evidence="2 3">
    <name type="scientific">Tenggerimyces flavus</name>
    <dbReference type="NCBI Taxonomy" id="1708749"/>
    <lineage>
        <taxon>Bacteria</taxon>
        <taxon>Bacillati</taxon>
        <taxon>Actinomycetota</taxon>
        <taxon>Actinomycetes</taxon>
        <taxon>Propionibacteriales</taxon>
        <taxon>Nocardioidaceae</taxon>
        <taxon>Tenggerimyces</taxon>
    </lineage>
</organism>
<dbReference type="Pfam" id="PF00903">
    <property type="entry name" value="Glyoxalase"/>
    <property type="match status" value="1"/>
</dbReference>
<accession>A0ABV7YBI9</accession>
<name>A0ABV7YBI9_9ACTN</name>
<dbReference type="PANTHER" id="PTHR36503">
    <property type="entry name" value="BLR2520 PROTEIN"/>
    <property type="match status" value="1"/>
</dbReference>
<feature type="domain" description="VOC" evidence="1">
    <location>
        <begin position="4"/>
        <end position="129"/>
    </location>
</feature>
<dbReference type="InterPro" id="IPR037523">
    <property type="entry name" value="VOC_core"/>
</dbReference>
<evidence type="ECO:0000259" key="1">
    <source>
        <dbReference type="PROSITE" id="PS51819"/>
    </source>
</evidence>
<dbReference type="SUPFAM" id="SSF54593">
    <property type="entry name" value="Glyoxalase/Bleomycin resistance protein/Dihydroxybiphenyl dioxygenase"/>
    <property type="match status" value="1"/>
</dbReference>
<dbReference type="PROSITE" id="PS51819">
    <property type="entry name" value="VOC"/>
    <property type="match status" value="1"/>
</dbReference>
<proteinExistence type="predicted"/>
<protein>
    <submittedName>
        <fullName evidence="2">VOC family protein</fullName>
    </submittedName>
</protein>
<evidence type="ECO:0000313" key="3">
    <source>
        <dbReference type="Proteomes" id="UP001595699"/>
    </source>
</evidence>